<feature type="signal peptide" evidence="2">
    <location>
        <begin position="1"/>
        <end position="31"/>
    </location>
</feature>
<gene>
    <name evidence="3" type="ORF">KGA66_16555</name>
</gene>
<dbReference type="PANTHER" id="PTHR37536:SF1">
    <property type="entry name" value="ASPERGILLOPEPSIN, PUTAITVE (AFU_ORTHOLOGUE AFUA_7G01200)"/>
    <property type="match status" value="1"/>
</dbReference>
<keyword evidence="2" id="KW-0732">Signal</keyword>
<proteinExistence type="predicted"/>
<feature type="chain" id="PRO_5035157386" description="Peptidase A4 family protein" evidence="2">
    <location>
        <begin position="32"/>
        <end position="264"/>
    </location>
</feature>
<name>A0A8J7WPX7_9ACTN</name>
<evidence type="ECO:0000256" key="1">
    <source>
        <dbReference type="PIRSR" id="PIRSR600250-50"/>
    </source>
</evidence>
<dbReference type="Pfam" id="PF01828">
    <property type="entry name" value="Peptidase_A4"/>
    <property type="match status" value="1"/>
</dbReference>
<evidence type="ECO:0000313" key="4">
    <source>
        <dbReference type="Proteomes" id="UP000677913"/>
    </source>
</evidence>
<dbReference type="RefSeq" id="WP_211469028.1">
    <property type="nucleotide sequence ID" value="NZ_JAGSXH010000056.1"/>
</dbReference>
<dbReference type="Gene3D" id="2.60.120.700">
    <property type="entry name" value="Peptidase G1"/>
    <property type="match status" value="1"/>
</dbReference>
<dbReference type="InterPro" id="IPR013320">
    <property type="entry name" value="ConA-like_dom_sf"/>
</dbReference>
<protein>
    <recommendedName>
        <fullName evidence="5">Peptidase A4 family protein</fullName>
    </recommendedName>
</protein>
<evidence type="ECO:0008006" key="5">
    <source>
        <dbReference type="Google" id="ProtNLM"/>
    </source>
</evidence>
<reference evidence="3" key="1">
    <citation type="submission" date="2021-04" db="EMBL/GenBank/DDBJ databases">
        <title>Genome based classification of Actinospica acidithermotolerans sp. nov., an actinobacterium isolated from an Indonesian hot spring.</title>
        <authorList>
            <person name="Kusuma A.B."/>
            <person name="Putra K.E."/>
            <person name="Nafisah S."/>
            <person name="Loh J."/>
            <person name="Nouioui I."/>
            <person name="Goodfellow M."/>
        </authorList>
    </citation>
    <scope>NUCLEOTIDE SEQUENCE</scope>
    <source>
        <strain evidence="3">DSM 45618</strain>
    </source>
</reference>
<keyword evidence="4" id="KW-1185">Reference proteome</keyword>
<organism evidence="3 4">
    <name type="scientific">Actinocrinis puniceicyclus</name>
    <dbReference type="NCBI Taxonomy" id="977794"/>
    <lineage>
        <taxon>Bacteria</taxon>
        <taxon>Bacillati</taxon>
        <taxon>Actinomycetota</taxon>
        <taxon>Actinomycetes</taxon>
        <taxon>Catenulisporales</taxon>
        <taxon>Actinospicaceae</taxon>
        <taxon>Actinocrinis</taxon>
    </lineage>
</organism>
<evidence type="ECO:0000256" key="2">
    <source>
        <dbReference type="SAM" id="SignalP"/>
    </source>
</evidence>
<dbReference type="InterPro" id="IPR000250">
    <property type="entry name" value="Peptidase_G1"/>
</dbReference>
<dbReference type="AlphaFoldDB" id="A0A8J7WPX7"/>
<dbReference type="EMBL" id="JAGSXH010000056">
    <property type="protein sequence ID" value="MBS2964670.1"/>
    <property type="molecule type" value="Genomic_DNA"/>
</dbReference>
<dbReference type="GO" id="GO:0070007">
    <property type="term" value="F:glutamic-type endopeptidase activity"/>
    <property type="evidence" value="ECO:0007669"/>
    <property type="project" value="InterPro"/>
</dbReference>
<dbReference type="CDD" id="cd13426">
    <property type="entry name" value="Peptidase_G1"/>
    <property type="match status" value="1"/>
</dbReference>
<evidence type="ECO:0000313" key="3">
    <source>
        <dbReference type="EMBL" id="MBS2964670.1"/>
    </source>
</evidence>
<sequence>MRLRRTTHISKAALCAALIGPLALLAGPVAAATGPAAALAGLDFAPHAAGARLHPGAAHNLKFATSTNWAGYAAHSTTYTSVTSTWREPGASCGSSTSYASFWTGLDGYASSSVEQTGTLVECYHGAAYQYAWYEMYPASPVYFNNTVAAGDTMVSKVTASSSGAFTLYLADTTRGWSHTVNQSNSSLARSSAEVIAEAPSSSSGVLPLANFGTVTFTSSYVNGGTLGASNPTAITMVTSSGATKVSVGSISGGTSFSATWHHS</sequence>
<dbReference type="Proteomes" id="UP000677913">
    <property type="component" value="Unassembled WGS sequence"/>
</dbReference>
<dbReference type="GO" id="GO:0006508">
    <property type="term" value="P:proteolysis"/>
    <property type="evidence" value="ECO:0007669"/>
    <property type="project" value="InterPro"/>
</dbReference>
<feature type="active site" description="Proton acceptor" evidence="1">
    <location>
        <position position="198"/>
    </location>
</feature>
<dbReference type="PANTHER" id="PTHR37536">
    <property type="entry name" value="PUTATIVE (AFU_ORTHOLOGUE AFUA_3G02970)-RELATED"/>
    <property type="match status" value="1"/>
</dbReference>
<comment type="caution">
    <text evidence="3">The sequence shown here is derived from an EMBL/GenBank/DDBJ whole genome shotgun (WGS) entry which is preliminary data.</text>
</comment>
<accession>A0A8J7WPX7</accession>
<dbReference type="SUPFAM" id="SSF49899">
    <property type="entry name" value="Concanavalin A-like lectins/glucanases"/>
    <property type="match status" value="1"/>
</dbReference>
<dbReference type="InterPro" id="IPR038656">
    <property type="entry name" value="Peptidase_G1_sf"/>
</dbReference>